<organism evidence="4 5">
    <name type="scientific">Raphanus sativus</name>
    <name type="common">Radish</name>
    <name type="synonym">Raphanus raphanistrum var. sativus</name>
    <dbReference type="NCBI Taxonomy" id="3726"/>
    <lineage>
        <taxon>Eukaryota</taxon>
        <taxon>Viridiplantae</taxon>
        <taxon>Streptophyta</taxon>
        <taxon>Embryophyta</taxon>
        <taxon>Tracheophyta</taxon>
        <taxon>Spermatophyta</taxon>
        <taxon>Magnoliopsida</taxon>
        <taxon>eudicotyledons</taxon>
        <taxon>Gunneridae</taxon>
        <taxon>Pentapetalae</taxon>
        <taxon>rosids</taxon>
        <taxon>malvids</taxon>
        <taxon>Brassicales</taxon>
        <taxon>Brassicaceae</taxon>
        <taxon>Brassiceae</taxon>
        <taxon>Raphanus</taxon>
    </lineage>
</organism>
<reference evidence="4" key="1">
    <citation type="journal article" date="2019" name="Database">
        <title>The radish genome database (RadishGD): an integrated information resource for radish genomics.</title>
        <authorList>
            <person name="Yu H.J."/>
            <person name="Baek S."/>
            <person name="Lee Y.J."/>
            <person name="Cho A."/>
            <person name="Mun J.H."/>
        </authorList>
    </citation>
    <scope>NUCLEOTIDE SEQUENCE [LARGE SCALE GENOMIC DNA]</scope>
    <source>
        <strain evidence="4">cv. WK10039</strain>
    </source>
</reference>
<protein>
    <submittedName>
        <fullName evidence="5">Wall-associated receptor kinase-like 22</fullName>
    </submittedName>
</protein>
<dbReference type="GO" id="GO:0007166">
    <property type="term" value="P:cell surface receptor signaling pathway"/>
    <property type="evidence" value="ECO:0007669"/>
    <property type="project" value="InterPro"/>
</dbReference>
<dbReference type="PANTHER" id="PTHR27005:SF515">
    <property type="entry name" value="WALL-ASSOCIATED RECEPTOR KINASE-LIKE 10-RELATED"/>
    <property type="match status" value="1"/>
</dbReference>
<dbReference type="OrthoDB" id="4062651at2759"/>
<reference evidence="5" key="2">
    <citation type="submission" date="2025-08" db="UniProtKB">
        <authorList>
            <consortium name="RefSeq"/>
        </authorList>
    </citation>
    <scope>IDENTIFICATION</scope>
    <source>
        <tissue evidence="5">Leaf</tissue>
    </source>
</reference>
<dbReference type="Pfam" id="PF00069">
    <property type="entry name" value="Pkinase"/>
    <property type="match status" value="1"/>
</dbReference>
<dbReference type="Proteomes" id="UP000504610">
    <property type="component" value="Chromosome 9"/>
</dbReference>
<evidence type="ECO:0000256" key="1">
    <source>
        <dbReference type="ARBA" id="ARBA00022741"/>
    </source>
</evidence>
<gene>
    <name evidence="5" type="primary">LOC130500157</name>
</gene>
<dbReference type="KEGG" id="rsz:130500157"/>
<keyword evidence="2" id="KW-0067">ATP-binding</keyword>
<dbReference type="InterPro" id="IPR011009">
    <property type="entry name" value="Kinase-like_dom_sf"/>
</dbReference>
<evidence type="ECO:0000313" key="4">
    <source>
        <dbReference type="Proteomes" id="UP000504610"/>
    </source>
</evidence>
<dbReference type="InterPro" id="IPR045274">
    <property type="entry name" value="WAK-like"/>
</dbReference>
<dbReference type="Gene3D" id="3.30.200.20">
    <property type="entry name" value="Phosphorylase Kinase, domain 1"/>
    <property type="match status" value="1"/>
</dbReference>
<dbReference type="PROSITE" id="PS50011">
    <property type="entry name" value="PROTEIN_KINASE_DOM"/>
    <property type="match status" value="1"/>
</dbReference>
<dbReference type="GO" id="GO:0004674">
    <property type="term" value="F:protein serine/threonine kinase activity"/>
    <property type="evidence" value="ECO:0007669"/>
    <property type="project" value="TreeGrafter"/>
</dbReference>
<keyword evidence="1" id="KW-0547">Nucleotide-binding</keyword>
<evidence type="ECO:0000259" key="3">
    <source>
        <dbReference type="PROSITE" id="PS50011"/>
    </source>
</evidence>
<keyword evidence="4" id="KW-1185">Reference proteome</keyword>
<dbReference type="AlphaFoldDB" id="A0A9W3CH07"/>
<name>A0A9W3CH07_RAPSA</name>
<dbReference type="GO" id="GO:0005886">
    <property type="term" value="C:plasma membrane"/>
    <property type="evidence" value="ECO:0007669"/>
    <property type="project" value="TreeGrafter"/>
</dbReference>
<dbReference type="GeneID" id="130500157"/>
<evidence type="ECO:0000313" key="5">
    <source>
        <dbReference type="RefSeq" id="XP_056850881.1"/>
    </source>
</evidence>
<dbReference type="InterPro" id="IPR000719">
    <property type="entry name" value="Prot_kinase_dom"/>
</dbReference>
<accession>A0A9W3CH07</accession>
<sequence>MRIKRNRGLVLLKQIISTGGSVYTTKIFTSKELAKATGNFSKTRVPGHGSQGRVYKGMLIDEIQIQNFINELVVLSHLSHMNIVKLIGFCLETQVPLLVYEYISHGNLWEVRVGIAKEIAESLCYFHTTASTPIFHRDIETANIMLDGNNRAKLTDFGISKSESEDQTHLTTIVIGTSGNLDPEYYQSNQYTEKSNVYSWHCAFRAYYWREADLFQPVTGKQNACILFQPCHE</sequence>
<feature type="domain" description="Protein kinase" evidence="3">
    <location>
        <begin position="40"/>
        <end position="233"/>
    </location>
</feature>
<dbReference type="SUPFAM" id="SSF56112">
    <property type="entry name" value="Protein kinase-like (PK-like)"/>
    <property type="match status" value="1"/>
</dbReference>
<dbReference type="RefSeq" id="XP_056850881.1">
    <property type="nucleotide sequence ID" value="XM_056994901.1"/>
</dbReference>
<dbReference type="Gene3D" id="1.10.510.10">
    <property type="entry name" value="Transferase(Phosphotransferase) domain 1"/>
    <property type="match status" value="1"/>
</dbReference>
<evidence type="ECO:0000256" key="2">
    <source>
        <dbReference type="ARBA" id="ARBA00022840"/>
    </source>
</evidence>
<proteinExistence type="predicted"/>
<dbReference type="GO" id="GO:0005524">
    <property type="term" value="F:ATP binding"/>
    <property type="evidence" value="ECO:0007669"/>
    <property type="project" value="UniProtKB-KW"/>
</dbReference>
<dbReference type="PANTHER" id="PTHR27005">
    <property type="entry name" value="WALL-ASSOCIATED RECEPTOR KINASE-LIKE 21"/>
    <property type="match status" value="1"/>
</dbReference>